<dbReference type="OrthoDB" id="6360546at2759"/>
<comment type="subcellular location">
    <subcellularLocation>
        <location evidence="1">Cytoplasm</location>
        <location evidence="1">Cytoskeleton</location>
        <location evidence="1">Cilium axoneme</location>
    </subcellularLocation>
</comment>
<evidence type="ECO:0000256" key="3">
    <source>
        <dbReference type="ARBA" id="ARBA00022737"/>
    </source>
</evidence>
<dbReference type="SUPFAM" id="SSF47473">
    <property type="entry name" value="EF-hand"/>
    <property type="match status" value="1"/>
</dbReference>
<accession>A0A653C5Z9</accession>
<dbReference type="Gene3D" id="1.10.238.10">
    <property type="entry name" value="EF-hand"/>
    <property type="match status" value="1"/>
</dbReference>
<comment type="function">
    <text evidence="6">Microtubule inner protein (MIP) part of the dynein-decorated doublet microtubules (DMTs) in cilia axoneme, which is required for motile cilia beating.</text>
</comment>
<evidence type="ECO:0000313" key="11">
    <source>
        <dbReference type="Proteomes" id="UP000410492"/>
    </source>
</evidence>
<dbReference type="FunFam" id="2.30.29.170:FF:000002">
    <property type="entry name" value="EF-hand domain (C-terminal) containing 1"/>
    <property type="match status" value="1"/>
</dbReference>
<dbReference type="PANTHER" id="PTHR12086">
    <property type="entry name" value="EF-HAND DOMAIN C-TERMINAL CONTAINING PROTEIN"/>
    <property type="match status" value="1"/>
</dbReference>
<keyword evidence="4" id="KW-0206">Cytoskeleton</keyword>
<dbReference type="PANTHER" id="PTHR12086:SF11">
    <property type="entry name" value="EF-HAND DOMAIN-CONTAINING FAMILY MEMBER C2"/>
    <property type="match status" value="1"/>
</dbReference>
<dbReference type="InterPro" id="IPR011992">
    <property type="entry name" value="EF-hand-dom_pair"/>
</dbReference>
<protein>
    <recommendedName>
        <fullName evidence="7">EF-hand domain-containing family member C2</fullName>
    </recommendedName>
</protein>
<feature type="domain" description="DM10" evidence="9">
    <location>
        <begin position="76"/>
        <end position="183"/>
    </location>
</feature>
<name>A0A653C5Z9_CALMS</name>
<feature type="region of interest" description="Disordered" evidence="8">
    <location>
        <begin position="764"/>
        <end position="795"/>
    </location>
</feature>
<dbReference type="InterPro" id="IPR006602">
    <property type="entry name" value="DM10_dom"/>
</dbReference>
<dbReference type="PROSITE" id="PS51336">
    <property type="entry name" value="DM10"/>
    <property type="match status" value="3"/>
</dbReference>
<keyword evidence="2" id="KW-0963">Cytoplasm</keyword>
<reference evidence="10 11" key="1">
    <citation type="submission" date="2019-01" db="EMBL/GenBank/DDBJ databases">
        <authorList>
            <person name="Sayadi A."/>
        </authorList>
    </citation>
    <scope>NUCLEOTIDE SEQUENCE [LARGE SCALE GENOMIC DNA]</scope>
</reference>
<evidence type="ECO:0000256" key="1">
    <source>
        <dbReference type="ARBA" id="ARBA00004430"/>
    </source>
</evidence>
<dbReference type="AlphaFoldDB" id="A0A653C5Z9"/>
<dbReference type="GO" id="GO:0005930">
    <property type="term" value="C:axoneme"/>
    <property type="evidence" value="ECO:0007669"/>
    <property type="project" value="UniProtKB-SubCell"/>
</dbReference>
<evidence type="ECO:0000256" key="2">
    <source>
        <dbReference type="ARBA" id="ARBA00022490"/>
    </source>
</evidence>
<dbReference type="Proteomes" id="UP000410492">
    <property type="component" value="Unassembled WGS sequence"/>
</dbReference>
<feature type="domain" description="DM10" evidence="9">
    <location>
        <begin position="227"/>
        <end position="365"/>
    </location>
</feature>
<proteinExistence type="predicted"/>
<dbReference type="InterPro" id="IPR040193">
    <property type="entry name" value="EFHC1/EFHC2/EFHB"/>
</dbReference>
<evidence type="ECO:0000256" key="4">
    <source>
        <dbReference type="ARBA" id="ARBA00023212"/>
    </source>
</evidence>
<dbReference type="Pfam" id="PF06565">
    <property type="entry name" value="DM10_dom"/>
    <property type="match status" value="3"/>
</dbReference>
<evidence type="ECO:0000259" key="9">
    <source>
        <dbReference type="PROSITE" id="PS51336"/>
    </source>
</evidence>
<gene>
    <name evidence="10" type="ORF">CALMAC_LOCUS6427</name>
</gene>
<dbReference type="Gene3D" id="2.30.29.170">
    <property type="match status" value="3"/>
</dbReference>
<feature type="compositionally biased region" description="Basic and acidic residues" evidence="8">
    <location>
        <begin position="766"/>
        <end position="779"/>
    </location>
</feature>
<keyword evidence="11" id="KW-1185">Reference proteome</keyword>
<evidence type="ECO:0000256" key="8">
    <source>
        <dbReference type="SAM" id="MobiDB-lite"/>
    </source>
</evidence>
<dbReference type="SMART" id="SM00676">
    <property type="entry name" value="DM10"/>
    <property type="match status" value="3"/>
</dbReference>
<organism evidence="10 11">
    <name type="scientific">Callosobruchus maculatus</name>
    <name type="common">Southern cowpea weevil</name>
    <name type="synonym">Pulse bruchid</name>
    <dbReference type="NCBI Taxonomy" id="64391"/>
    <lineage>
        <taxon>Eukaryota</taxon>
        <taxon>Metazoa</taxon>
        <taxon>Ecdysozoa</taxon>
        <taxon>Arthropoda</taxon>
        <taxon>Hexapoda</taxon>
        <taxon>Insecta</taxon>
        <taxon>Pterygota</taxon>
        <taxon>Neoptera</taxon>
        <taxon>Endopterygota</taxon>
        <taxon>Coleoptera</taxon>
        <taxon>Polyphaga</taxon>
        <taxon>Cucujiformia</taxon>
        <taxon>Chrysomeloidea</taxon>
        <taxon>Chrysomelidae</taxon>
        <taxon>Bruchinae</taxon>
        <taxon>Bruchini</taxon>
        <taxon>Callosobruchus</taxon>
    </lineage>
</organism>
<dbReference type="GO" id="GO:0005874">
    <property type="term" value="C:microtubule"/>
    <property type="evidence" value="ECO:0007669"/>
    <property type="project" value="TreeGrafter"/>
</dbReference>
<dbReference type="FunFam" id="2.30.29.170:FF:000004">
    <property type="entry name" value="EF-hand domain containing 2"/>
    <property type="match status" value="1"/>
</dbReference>
<evidence type="ECO:0000256" key="6">
    <source>
        <dbReference type="ARBA" id="ARBA00035003"/>
    </source>
</evidence>
<dbReference type="GO" id="GO:0010975">
    <property type="term" value="P:regulation of neuron projection development"/>
    <property type="evidence" value="ECO:0007669"/>
    <property type="project" value="TreeGrafter"/>
</dbReference>
<keyword evidence="3" id="KW-0677">Repeat</keyword>
<sequence length="795" mass="92435">MSVRCPDLPFLPGYTFNPNIGRTKFNVDPKFDFIGKGNRALVEKVKPNMFGPLSDKYPSIYPRGECVELPGWIVFDKQILTFDAFFQETLEEVKGSPFQIRKVKIYYFLEDGTIQVVEPKVENSGIAQGTLICRQRIRLPAPMDANFYDIIDFNVGKEIEFYGRVFKITNCDKFTRTFLNRCGIAVPDPSVTPTDPYLNIREHERDAMQPRKPNRAVDTLGKFLENDKKVLHFLAYWDDHDTEYGYIHNLEIRYYLADDTIEIKELQSESGGEPGFIFLRRGKLPKVYKELPTPGADTDYTILNVLGSALTSRRFIVDPLNCGKEKVDYYTDKDLSIGAVLNCYNRRIVLIDCDQFTRDYYSAKYGISEFNPLPLPDSEKEVNEIPPPKERELPPWNGFGTHEDSAQNCLTVDPKPPHRDFKKFLMYDRDGLDSHILRFQARLKSKIPENCDRIFIISYYLTDDTISVYEVGRSNSGFKSSMFLARDKVKLPGQKVFSSKPPECYTAQHMFIGATLIINGFEFILTDADEYALRFMELNCTMFPQSDIKKIMDKVREKLKPIYKDFVKENLPEETPQMSYEKLRAKLCRIMGSDFTEHEMVTISRAFNAVCYNERYDRDKIRAIALTELKRFLWDDLDRLREYFLQRDATRSGKLSRKDCYTLLKACRLPFDSELINRILDVIQKDDDCNLLYDDLLRFLDRNYCPTRDVPPINIKYNLWWGSEREPKVGTMIDWCAFNKYLNLESTFKEVIGEDTLKALQKKYKKEGDGEGEDNKGHEEENEEEENDANVAGCH</sequence>
<dbReference type="EMBL" id="CAACVG010007010">
    <property type="protein sequence ID" value="VEN43216.1"/>
    <property type="molecule type" value="Genomic_DNA"/>
</dbReference>
<keyword evidence="5" id="KW-0966">Cell projection</keyword>
<feature type="domain" description="DM10" evidence="9">
    <location>
        <begin position="433"/>
        <end position="540"/>
    </location>
</feature>
<evidence type="ECO:0000256" key="7">
    <source>
        <dbReference type="ARBA" id="ARBA00039880"/>
    </source>
</evidence>
<evidence type="ECO:0000313" key="10">
    <source>
        <dbReference type="EMBL" id="VEN43216.1"/>
    </source>
</evidence>
<evidence type="ECO:0000256" key="5">
    <source>
        <dbReference type="ARBA" id="ARBA00023273"/>
    </source>
</evidence>